<feature type="region of interest" description="Disordered" evidence="1">
    <location>
        <begin position="52"/>
        <end position="88"/>
    </location>
</feature>
<dbReference type="Proteomes" id="UP001152519">
    <property type="component" value="Unassembled WGS sequence"/>
</dbReference>
<evidence type="ECO:0000313" key="3">
    <source>
        <dbReference type="Proteomes" id="UP001152519"/>
    </source>
</evidence>
<protein>
    <submittedName>
        <fullName evidence="2">Conserved oligomeric Golgi complex component 8</fullName>
    </submittedName>
</protein>
<feature type="compositionally biased region" description="Low complexity" evidence="1">
    <location>
        <begin position="60"/>
        <end position="73"/>
    </location>
</feature>
<evidence type="ECO:0000256" key="1">
    <source>
        <dbReference type="SAM" id="MobiDB-lite"/>
    </source>
</evidence>
<reference evidence="2" key="1">
    <citation type="submission" date="2021-05" db="EMBL/GenBank/DDBJ databases">
        <authorList>
            <person name="Arsene-Ploetze F."/>
        </authorList>
    </citation>
    <scope>NUCLEOTIDE SEQUENCE</scope>
    <source>
        <strain evidence="2">DSM 42138</strain>
    </source>
</reference>
<dbReference type="EMBL" id="CAJSLV010000114">
    <property type="protein sequence ID" value="CAG6399097.1"/>
    <property type="molecule type" value="Genomic_DNA"/>
</dbReference>
<dbReference type="AlphaFoldDB" id="A0A9W4E460"/>
<dbReference type="RefSeq" id="WP_251501362.1">
    <property type="nucleotide sequence ID" value="NZ_CAJSLV010000114.1"/>
</dbReference>
<proteinExistence type="predicted"/>
<sequence>MIGSAATAGTRDVTALLDVSCNAILTETGTVASGEFLGKKVVETFTAADLALPTAPPRPSSRASTTPPSSPSCRCRRLGNRRAGALFG</sequence>
<keyword evidence="3" id="KW-1185">Reference proteome</keyword>
<organism evidence="2 3">
    <name type="scientific">Actinacidiphila cocklensis</name>
    <dbReference type="NCBI Taxonomy" id="887465"/>
    <lineage>
        <taxon>Bacteria</taxon>
        <taxon>Bacillati</taxon>
        <taxon>Actinomycetota</taxon>
        <taxon>Actinomycetes</taxon>
        <taxon>Kitasatosporales</taxon>
        <taxon>Streptomycetaceae</taxon>
        <taxon>Actinacidiphila</taxon>
    </lineage>
</organism>
<comment type="caution">
    <text evidence="2">The sequence shown here is derived from an EMBL/GenBank/DDBJ whole genome shotgun (WGS) entry which is preliminary data.</text>
</comment>
<evidence type="ECO:0000313" key="2">
    <source>
        <dbReference type="EMBL" id="CAG6399097.1"/>
    </source>
</evidence>
<name>A0A9W4E460_9ACTN</name>
<accession>A0A9W4E460</accession>
<gene>
    <name evidence="2" type="ORF">SCOCK_80252</name>
</gene>